<accession>A0A818V2K1</accession>
<dbReference type="SMART" id="SM00060">
    <property type="entry name" value="FN3"/>
    <property type="match status" value="2"/>
</dbReference>
<dbReference type="InterPro" id="IPR007110">
    <property type="entry name" value="Ig-like_dom"/>
</dbReference>
<gene>
    <name evidence="5" type="ORF">KXQ929_LOCUS11002</name>
</gene>
<dbReference type="InterPro" id="IPR003961">
    <property type="entry name" value="FN3_dom"/>
</dbReference>
<feature type="compositionally biased region" description="Polar residues" evidence="2">
    <location>
        <begin position="708"/>
        <end position="718"/>
    </location>
</feature>
<dbReference type="Gene3D" id="2.60.40.10">
    <property type="entry name" value="Immunoglobulins"/>
    <property type="match status" value="6"/>
</dbReference>
<feature type="region of interest" description="Disordered" evidence="2">
    <location>
        <begin position="708"/>
        <end position="734"/>
    </location>
</feature>
<evidence type="ECO:0000313" key="6">
    <source>
        <dbReference type="Proteomes" id="UP000663868"/>
    </source>
</evidence>
<dbReference type="CDD" id="cd00063">
    <property type="entry name" value="FN3"/>
    <property type="match status" value="2"/>
</dbReference>
<dbReference type="Pfam" id="PF07679">
    <property type="entry name" value="I-set"/>
    <property type="match status" value="1"/>
</dbReference>
<dbReference type="Proteomes" id="UP000663868">
    <property type="component" value="Unassembled WGS sequence"/>
</dbReference>
<dbReference type="InterPro" id="IPR013783">
    <property type="entry name" value="Ig-like_fold"/>
</dbReference>
<feature type="region of interest" description="Disordered" evidence="2">
    <location>
        <begin position="807"/>
        <end position="828"/>
    </location>
</feature>
<evidence type="ECO:0008006" key="7">
    <source>
        <dbReference type="Google" id="ProtNLM"/>
    </source>
</evidence>
<dbReference type="SUPFAM" id="SSF49265">
    <property type="entry name" value="Fibronectin type III"/>
    <property type="match status" value="1"/>
</dbReference>
<evidence type="ECO:0000256" key="2">
    <source>
        <dbReference type="SAM" id="MobiDB-lite"/>
    </source>
</evidence>
<protein>
    <recommendedName>
        <fullName evidence="7">Twitchin</fullName>
    </recommendedName>
</protein>
<evidence type="ECO:0000256" key="1">
    <source>
        <dbReference type="ARBA" id="ARBA00022737"/>
    </source>
</evidence>
<dbReference type="GO" id="GO:0045214">
    <property type="term" value="P:sarcomere organization"/>
    <property type="evidence" value="ECO:0007669"/>
    <property type="project" value="TreeGrafter"/>
</dbReference>
<feature type="compositionally biased region" description="Polar residues" evidence="2">
    <location>
        <begin position="813"/>
        <end position="828"/>
    </location>
</feature>
<dbReference type="AlphaFoldDB" id="A0A818V2K1"/>
<evidence type="ECO:0000259" key="4">
    <source>
        <dbReference type="PROSITE" id="PS50853"/>
    </source>
</evidence>
<dbReference type="PANTHER" id="PTHR13817:SF151">
    <property type="entry name" value="TITIN"/>
    <property type="match status" value="1"/>
</dbReference>
<dbReference type="Pfam" id="PF00041">
    <property type="entry name" value="fn3"/>
    <property type="match status" value="2"/>
</dbReference>
<dbReference type="FunFam" id="2.60.40.10:FF:000003">
    <property type="entry name" value="Titin isoform E"/>
    <property type="match status" value="1"/>
</dbReference>
<feature type="domain" description="Fibronectin type-III" evidence="4">
    <location>
        <begin position="729"/>
        <end position="824"/>
    </location>
</feature>
<dbReference type="InterPro" id="IPR036179">
    <property type="entry name" value="Ig-like_dom_sf"/>
</dbReference>
<dbReference type="EMBL" id="CAJOBB010000533">
    <property type="protein sequence ID" value="CAF3700435.1"/>
    <property type="molecule type" value="Genomic_DNA"/>
</dbReference>
<feature type="region of interest" description="Disordered" evidence="2">
    <location>
        <begin position="73"/>
        <end position="93"/>
    </location>
</feature>
<dbReference type="SUPFAM" id="SSF48726">
    <property type="entry name" value="Immunoglobulin"/>
    <property type="match status" value="3"/>
</dbReference>
<dbReference type="SMART" id="SM00409">
    <property type="entry name" value="IG"/>
    <property type="match status" value="2"/>
</dbReference>
<dbReference type="PRINTS" id="PR00014">
    <property type="entry name" value="FNTYPEIII"/>
</dbReference>
<evidence type="ECO:0000313" key="5">
    <source>
        <dbReference type="EMBL" id="CAF3700435.1"/>
    </source>
</evidence>
<dbReference type="InterPro" id="IPR036116">
    <property type="entry name" value="FN3_sf"/>
</dbReference>
<evidence type="ECO:0000259" key="3">
    <source>
        <dbReference type="PROSITE" id="PS50835"/>
    </source>
</evidence>
<keyword evidence="1" id="KW-0677">Repeat</keyword>
<proteinExistence type="predicted"/>
<dbReference type="FunFam" id="2.60.40.10:FF:000056">
    <property type="entry name" value="twitchin isoform X4"/>
    <property type="match status" value="1"/>
</dbReference>
<dbReference type="GO" id="GO:0031430">
    <property type="term" value="C:M band"/>
    <property type="evidence" value="ECO:0007669"/>
    <property type="project" value="TreeGrafter"/>
</dbReference>
<dbReference type="InterPro" id="IPR050964">
    <property type="entry name" value="Striated_Muscle_Regulatory"/>
</dbReference>
<name>A0A818V2K1_9BILA</name>
<sequence length="950" mass="107309">MSNHITVIEEDENQIISSLLPTNQRATRSQLLTKIYYPDTLYPDNYSFFADRRDTTSPRVNASLYMDQNEQYPTTTTMDTTGSPISMPSMPKHPTTENEIIDRQNKYAAPMIDRERGESESEKHRFDVKRFIPTALRPQDKSQAPVVLLDPRFYSLKKTAMTIMCLLIIIMSNSVQLKHVLKPSSGSANSFYGTQVTLGIVSILMCASIVHQGVVRVFIIKARNLIKADITFLGKGKRDPFMRVKVVFPVYVIQIEKDKHMKYHRDMTRCIFRIFKTTKADEDEYTCQIDDERGIKTTEPPWCFETKLPATLEGNENAKIELECSVQDENAECDWYFESEKILPELYSDRYEIISYAKVRKMIIKKLSPTEDKERYECKTDVMSTPWDVSMKRMIIICFLIEGFQDIDPLEEKDVPLEVTLSKSDPRGKWVKDGKVLCLDQKTVILNEGNGYELKLKSIGLKDAREIAFQCSDLKDSCKIFVKESEKPPRIDVTRFVKFVTIKGGRPPDLEILYDANPAPEISCEIVNPLGHDTCEAVFHVKTPPKLTREPEEQRVSLGETLKVKIPISGKANDDRVRIQEFDDFIVVTIPDTERGDAGKYAINVANNSRSYNVPLKVRVIAPPLPPTDPLEISDVSKDRATLSRKPPKDDSGSKVTGYVVKRRDTSKGADAWIPVTQACKETTFTVPSLLDGHEYDFRVMAINENGTSEPLRSSAPTTAKLPFKSSDSPEQPDITEMTNNIVTLNWQKLTSVGGGPITGYWIERREGNTDKWIPVNMSPCQATHFTVPSVVGDHIYGFRVTAKNEAGKATRSDATTPTKVKDPNGSTSAPELLKKLIDAEGNEGKIIILEYEVIETPKPDVEWFKGTKEISKGAKYTITRDGDKSTPRFRLPRKYQDVLNYDKGEAIVIKIPYIGIPLLKVTLSKDGNDITKDKNVSIDVSDRAITLTI</sequence>
<comment type="caution">
    <text evidence="5">The sequence shown here is derived from an EMBL/GenBank/DDBJ whole genome shotgun (WGS) entry which is preliminary data.</text>
</comment>
<dbReference type="PROSITE" id="PS50835">
    <property type="entry name" value="IG_LIKE"/>
    <property type="match status" value="1"/>
</dbReference>
<feature type="region of interest" description="Disordered" evidence="2">
    <location>
        <begin position="627"/>
        <end position="657"/>
    </location>
</feature>
<dbReference type="PROSITE" id="PS50853">
    <property type="entry name" value="FN3"/>
    <property type="match status" value="2"/>
</dbReference>
<dbReference type="PANTHER" id="PTHR13817">
    <property type="entry name" value="TITIN"/>
    <property type="match status" value="1"/>
</dbReference>
<dbReference type="InterPro" id="IPR003599">
    <property type="entry name" value="Ig_sub"/>
</dbReference>
<feature type="domain" description="Fibronectin type-III" evidence="4">
    <location>
        <begin position="626"/>
        <end position="723"/>
    </location>
</feature>
<reference evidence="5" key="1">
    <citation type="submission" date="2021-02" db="EMBL/GenBank/DDBJ databases">
        <authorList>
            <person name="Nowell W R."/>
        </authorList>
    </citation>
    <scope>NUCLEOTIDE SEQUENCE</scope>
</reference>
<organism evidence="5 6">
    <name type="scientific">Adineta steineri</name>
    <dbReference type="NCBI Taxonomy" id="433720"/>
    <lineage>
        <taxon>Eukaryota</taxon>
        <taxon>Metazoa</taxon>
        <taxon>Spiralia</taxon>
        <taxon>Gnathifera</taxon>
        <taxon>Rotifera</taxon>
        <taxon>Eurotatoria</taxon>
        <taxon>Bdelloidea</taxon>
        <taxon>Adinetida</taxon>
        <taxon>Adinetidae</taxon>
        <taxon>Adineta</taxon>
    </lineage>
</organism>
<feature type="domain" description="Ig-like" evidence="3">
    <location>
        <begin position="301"/>
        <end position="390"/>
    </location>
</feature>
<feature type="compositionally biased region" description="Basic and acidic residues" evidence="2">
    <location>
        <begin position="635"/>
        <end position="653"/>
    </location>
</feature>
<dbReference type="InterPro" id="IPR013098">
    <property type="entry name" value="Ig_I-set"/>
</dbReference>